<evidence type="ECO:0000313" key="1">
    <source>
        <dbReference type="EMBL" id="KAI0083899.1"/>
    </source>
</evidence>
<dbReference type="EMBL" id="MU274951">
    <property type="protein sequence ID" value="KAI0083899.1"/>
    <property type="molecule type" value="Genomic_DNA"/>
</dbReference>
<proteinExistence type="predicted"/>
<evidence type="ECO:0000313" key="2">
    <source>
        <dbReference type="Proteomes" id="UP001055072"/>
    </source>
</evidence>
<organism evidence="1 2">
    <name type="scientific">Irpex rosettiformis</name>
    <dbReference type="NCBI Taxonomy" id="378272"/>
    <lineage>
        <taxon>Eukaryota</taxon>
        <taxon>Fungi</taxon>
        <taxon>Dikarya</taxon>
        <taxon>Basidiomycota</taxon>
        <taxon>Agaricomycotina</taxon>
        <taxon>Agaricomycetes</taxon>
        <taxon>Polyporales</taxon>
        <taxon>Irpicaceae</taxon>
        <taxon>Irpex</taxon>
    </lineage>
</organism>
<protein>
    <submittedName>
        <fullName evidence="1">NAD-binding protein</fullName>
    </submittedName>
</protein>
<reference evidence="1" key="1">
    <citation type="journal article" date="2021" name="Environ. Microbiol.">
        <title>Gene family expansions and transcriptome signatures uncover fungal adaptations to wood decay.</title>
        <authorList>
            <person name="Hage H."/>
            <person name="Miyauchi S."/>
            <person name="Viragh M."/>
            <person name="Drula E."/>
            <person name="Min B."/>
            <person name="Chaduli D."/>
            <person name="Navarro D."/>
            <person name="Favel A."/>
            <person name="Norest M."/>
            <person name="Lesage-Meessen L."/>
            <person name="Balint B."/>
            <person name="Merenyi Z."/>
            <person name="de Eugenio L."/>
            <person name="Morin E."/>
            <person name="Martinez A.T."/>
            <person name="Baldrian P."/>
            <person name="Stursova M."/>
            <person name="Martinez M.J."/>
            <person name="Novotny C."/>
            <person name="Magnuson J.K."/>
            <person name="Spatafora J.W."/>
            <person name="Maurice S."/>
            <person name="Pangilinan J."/>
            <person name="Andreopoulos W."/>
            <person name="LaButti K."/>
            <person name="Hundley H."/>
            <person name="Na H."/>
            <person name="Kuo A."/>
            <person name="Barry K."/>
            <person name="Lipzen A."/>
            <person name="Henrissat B."/>
            <person name="Riley R."/>
            <person name="Ahrendt S."/>
            <person name="Nagy L.G."/>
            <person name="Grigoriev I.V."/>
            <person name="Martin F."/>
            <person name="Rosso M.N."/>
        </authorList>
    </citation>
    <scope>NUCLEOTIDE SEQUENCE</scope>
    <source>
        <strain evidence="1">CBS 384.51</strain>
    </source>
</reference>
<gene>
    <name evidence="1" type="ORF">BDY19DRAFT_609435</name>
</gene>
<name>A0ACB8TPI7_9APHY</name>
<comment type="caution">
    <text evidence="1">The sequence shown here is derived from an EMBL/GenBank/DDBJ whole genome shotgun (WGS) entry which is preliminary data.</text>
</comment>
<dbReference type="Proteomes" id="UP001055072">
    <property type="component" value="Unassembled WGS sequence"/>
</dbReference>
<accession>A0ACB8TPI7</accession>
<sequence length="246" mass="25571">MSATRVAFVTGGAQGIGEAIALGLAADGLDVAILDVKGKEELMQSVVEKIAKTGRRALWLVGDVTSEQSIKDSIAKTVGELGSLDVMVANAGILQVGAVTELSVEDWNRVFAVNTTGVMLCYKHAAIQMIKQGRGGRIIGACSVAGKHGFAHAGAYSASKFAVRGLTHSMSQEMKAHNITVNAYAPGFIDTPMITAVDEKMGKEAPSGAKTASPSVVADLVSYLAKPESHFINGQIITIDGGEVLD</sequence>
<keyword evidence="2" id="KW-1185">Reference proteome</keyword>